<keyword evidence="8 14" id="KW-0238">DNA-binding</keyword>
<dbReference type="GeneID" id="111250469"/>
<keyword evidence="7 14" id="KW-0805">Transcription regulation</keyword>
<keyword evidence="6 13" id="KW-0727">SH2 domain</keyword>
<evidence type="ECO:0000256" key="13">
    <source>
        <dbReference type="PROSITE-ProRule" id="PRU00191"/>
    </source>
</evidence>
<dbReference type="InterPro" id="IPR048988">
    <property type="entry name" value="STAT_linker"/>
</dbReference>
<evidence type="ECO:0000256" key="4">
    <source>
        <dbReference type="ARBA" id="ARBA00022490"/>
    </source>
</evidence>
<reference evidence="16" key="1">
    <citation type="submission" date="2021-01" db="UniProtKB">
        <authorList>
            <consortium name="EnsemblMetazoa"/>
        </authorList>
    </citation>
    <scope>IDENTIFICATION</scope>
</reference>
<sequence>MEGGSVSTWERIQRLPERLHQQMQQVYGVHMPIEVRRALSDWIDKHDWQTLNPDNPDVNQYVPVLVRQFMHELEEKANGANDFVMRIKLTEALNQFKQDYSNDPSCLIRVLRNCVICEQKIIAQYEASSGQQGLSLLGSVSDPTLTILQEMGDCRRNAQVMEDQIKQMQQKEEAFVIQYQDMQKRNAHLQQLQANGQSAEIIQRTQQEGAQFEALIKESARELHQARLSFEKRITESVQQLAQLQHRIVDTQLANWNRAQQLAGNGQAFEDNLDQIQEWCEELAELIWRHLQLVRRLDFLINKMPTTSGATLKENFSQLENRIKVLLSVLVCGTFVIEKQPPQVMKTNTRFSATVRLLVGGKLNVHMSPPQVKVSIISEAQAVVLARNDGYPSNEVSGEILNNIGAMEYHQATKQLSVSFRNMSLKKIKRAEKKGTESVMDEKFCLLFQSIVKVGDMTFSVQARSLPVVVIVHGNQEPHAWATVTWDNAFSEQQRQPFVVPERVPWSQMAQVLSTKFQSATGRGLSESNLHFLATKAFRNSTLGHDFREHKLSWALFCKEPLPDRGFTFWEWFYAIMKVTKEHLRLLWNDGVVWGFVSRRETEDMLLKKLNGTFLLRFSDSELGGVSIAWVAENESGGKEILMVQPFTSRDFQIRSLADRISDLHNILYLYPDTVKDTAFARYYTPAVGTQPGQNSNGYIRPMLITQIPGIPQQSTLDSNPATPVPFYQHSESTMYPAGSHDTTFGDPNSMQMMDLEMDLLDFDLDIDLSAIQKMSRCVCLHEPGLNNRGKVPAQACRAGDLHRLVPQQC</sequence>
<dbReference type="InterPro" id="IPR012345">
    <property type="entry name" value="STAT_TF_DNA-bd_N"/>
</dbReference>
<evidence type="ECO:0000256" key="1">
    <source>
        <dbReference type="ARBA" id="ARBA00004123"/>
    </source>
</evidence>
<dbReference type="FunFam" id="2.60.40.630:FF:000003">
    <property type="entry name" value="Signal transducer and transcription activator 6"/>
    <property type="match status" value="1"/>
</dbReference>
<dbReference type="InterPro" id="IPR000980">
    <property type="entry name" value="SH2"/>
</dbReference>
<dbReference type="InterPro" id="IPR013799">
    <property type="entry name" value="STAT_TF_prot_interaction"/>
</dbReference>
<dbReference type="CDD" id="cd09919">
    <property type="entry name" value="SH2_STAT_family"/>
    <property type="match status" value="1"/>
</dbReference>
<dbReference type="SUPFAM" id="SSF55550">
    <property type="entry name" value="SH2 domain"/>
    <property type="match status" value="1"/>
</dbReference>
<dbReference type="Gene3D" id="2.60.40.630">
    <property type="entry name" value="STAT transcription factor, DNA-binding domain"/>
    <property type="match status" value="1"/>
</dbReference>
<evidence type="ECO:0000256" key="9">
    <source>
        <dbReference type="ARBA" id="ARBA00023159"/>
    </source>
</evidence>
<dbReference type="Pfam" id="PF02865">
    <property type="entry name" value="STAT_int"/>
    <property type="match status" value="1"/>
</dbReference>
<evidence type="ECO:0000256" key="2">
    <source>
        <dbReference type="ARBA" id="ARBA00004496"/>
    </source>
</evidence>
<keyword evidence="11 14" id="KW-0539">Nucleus</keyword>
<dbReference type="InterPro" id="IPR001217">
    <property type="entry name" value="STAT"/>
</dbReference>
<evidence type="ECO:0000256" key="6">
    <source>
        <dbReference type="ARBA" id="ARBA00022999"/>
    </source>
</evidence>
<dbReference type="CDD" id="cd16855">
    <property type="entry name" value="STAT5_CCD"/>
    <property type="match status" value="1"/>
</dbReference>
<keyword evidence="17" id="KW-1185">Reference proteome</keyword>
<dbReference type="GO" id="GO:0000977">
    <property type="term" value="F:RNA polymerase II transcription regulatory region sequence-specific DNA binding"/>
    <property type="evidence" value="ECO:0007669"/>
    <property type="project" value="UniProtKB-ARBA"/>
</dbReference>
<dbReference type="EnsemblMetazoa" id="XM_022805785">
    <property type="protein sequence ID" value="XP_022661520"/>
    <property type="gene ID" value="LOC111250469"/>
</dbReference>
<dbReference type="Gene3D" id="1.20.1050.20">
    <property type="entry name" value="STAT transcription factor, all-alpha domain"/>
    <property type="match status" value="1"/>
</dbReference>
<evidence type="ECO:0000256" key="5">
    <source>
        <dbReference type="ARBA" id="ARBA00022553"/>
    </source>
</evidence>
<dbReference type="InterPro" id="IPR013800">
    <property type="entry name" value="STAT_TF_alpha"/>
</dbReference>
<dbReference type="GO" id="GO:0005737">
    <property type="term" value="C:cytoplasm"/>
    <property type="evidence" value="ECO:0007669"/>
    <property type="project" value="UniProtKB-SubCell"/>
</dbReference>
<evidence type="ECO:0000313" key="16">
    <source>
        <dbReference type="EnsemblMetazoa" id="XP_022661519"/>
    </source>
</evidence>
<dbReference type="GO" id="GO:0001228">
    <property type="term" value="F:DNA-binding transcription activator activity, RNA polymerase II-specific"/>
    <property type="evidence" value="ECO:0007669"/>
    <property type="project" value="UniProtKB-ARBA"/>
</dbReference>
<keyword evidence="4 14" id="KW-0963">Cytoplasm</keyword>
<keyword evidence="5 14" id="KW-0597">Phosphoprotein</keyword>
<comment type="subunit">
    <text evidence="12">Forms a homodimer or a heterodimer with a related family member.</text>
</comment>
<dbReference type="RefSeq" id="XP_022661519.1">
    <property type="nucleotide sequence ID" value="XM_022805784.1"/>
</dbReference>
<dbReference type="PANTHER" id="PTHR11801">
    <property type="entry name" value="SIGNAL TRANSDUCER AND ACTIVATOR OF TRANSCRIPTION"/>
    <property type="match status" value="1"/>
</dbReference>
<dbReference type="InterPro" id="IPR008967">
    <property type="entry name" value="p53-like_TF_DNA-bd_sf"/>
</dbReference>
<dbReference type="InterPro" id="IPR036535">
    <property type="entry name" value="STAT_N_sf"/>
</dbReference>
<accession>A0A7M7K4H9</accession>
<feature type="domain" description="SH2" evidence="15">
    <location>
        <begin position="588"/>
        <end position="687"/>
    </location>
</feature>
<evidence type="ECO:0000256" key="3">
    <source>
        <dbReference type="ARBA" id="ARBA00005586"/>
    </source>
</evidence>
<dbReference type="InterPro" id="IPR013801">
    <property type="entry name" value="STAT_TF_DNA-bd"/>
</dbReference>
<dbReference type="Pfam" id="PF01017">
    <property type="entry name" value="STAT_alpha"/>
    <property type="match status" value="1"/>
</dbReference>
<keyword evidence="10 14" id="KW-0804">Transcription</keyword>
<dbReference type="Gene3D" id="1.10.238.10">
    <property type="entry name" value="EF-hand"/>
    <property type="match status" value="1"/>
</dbReference>
<protein>
    <recommendedName>
        <fullName evidence="14">Signal transducer and activator of transcription</fullName>
    </recommendedName>
</protein>
<dbReference type="OrthoDB" id="19300at2759"/>
<dbReference type="FunFam" id="3.30.505.10:FF:000057">
    <property type="entry name" value="Signal transducer and activator of transcription"/>
    <property type="match status" value="1"/>
</dbReference>
<dbReference type="GO" id="GO:0007166">
    <property type="term" value="P:cell surface receptor signaling pathway"/>
    <property type="evidence" value="ECO:0007669"/>
    <property type="project" value="UniProtKB-ARBA"/>
</dbReference>
<dbReference type="InParanoid" id="A0A7M7K4H9"/>
<dbReference type="GO" id="GO:0005634">
    <property type="term" value="C:nucleus"/>
    <property type="evidence" value="ECO:0007669"/>
    <property type="project" value="UniProtKB-SubCell"/>
</dbReference>
<dbReference type="InterPro" id="IPR046994">
    <property type="entry name" value="STAT5_CC"/>
</dbReference>
<evidence type="ECO:0000313" key="17">
    <source>
        <dbReference type="Proteomes" id="UP000594260"/>
    </source>
</evidence>
<dbReference type="InterPro" id="IPR015988">
    <property type="entry name" value="STAT_TF_CC"/>
</dbReference>
<evidence type="ECO:0000256" key="14">
    <source>
        <dbReference type="RuleBase" id="RU046415"/>
    </source>
</evidence>
<dbReference type="SUPFAM" id="SSF47655">
    <property type="entry name" value="STAT"/>
    <property type="match status" value="1"/>
</dbReference>
<comment type="subcellular location">
    <subcellularLocation>
        <location evidence="2 14">Cytoplasm</location>
    </subcellularLocation>
    <subcellularLocation>
        <location evidence="1 14">Nucleus</location>
    </subcellularLocation>
</comment>
<dbReference type="PROSITE" id="PS50001">
    <property type="entry name" value="SH2"/>
    <property type="match status" value="1"/>
</dbReference>
<dbReference type="AlphaFoldDB" id="A0A7M7K4H9"/>
<evidence type="ECO:0000259" key="15">
    <source>
        <dbReference type="PROSITE" id="PS50001"/>
    </source>
</evidence>
<dbReference type="FunCoup" id="A0A7M7K4H9">
    <property type="interactions" value="824"/>
</dbReference>
<organism evidence="16 17">
    <name type="scientific">Varroa destructor</name>
    <name type="common">Honeybee mite</name>
    <dbReference type="NCBI Taxonomy" id="109461"/>
    <lineage>
        <taxon>Eukaryota</taxon>
        <taxon>Metazoa</taxon>
        <taxon>Ecdysozoa</taxon>
        <taxon>Arthropoda</taxon>
        <taxon>Chelicerata</taxon>
        <taxon>Arachnida</taxon>
        <taxon>Acari</taxon>
        <taxon>Parasitiformes</taxon>
        <taxon>Mesostigmata</taxon>
        <taxon>Gamasina</taxon>
        <taxon>Dermanyssoidea</taxon>
        <taxon>Varroidae</taxon>
        <taxon>Varroa</taxon>
    </lineage>
</organism>
<name>A0A7M7K4H9_VARDE</name>
<evidence type="ECO:0000256" key="8">
    <source>
        <dbReference type="ARBA" id="ARBA00023125"/>
    </source>
</evidence>
<evidence type="ECO:0000256" key="11">
    <source>
        <dbReference type="ARBA" id="ARBA00023242"/>
    </source>
</evidence>
<dbReference type="Pfam" id="PF21354">
    <property type="entry name" value="STAT_linker"/>
    <property type="match status" value="1"/>
</dbReference>
<dbReference type="Proteomes" id="UP000594260">
    <property type="component" value="Unplaced"/>
</dbReference>
<dbReference type="InterPro" id="IPR036860">
    <property type="entry name" value="SH2_dom_sf"/>
</dbReference>
<dbReference type="RefSeq" id="XP_022661520.1">
    <property type="nucleotide sequence ID" value="XM_022805785.1"/>
</dbReference>
<evidence type="ECO:0000256" key="7">
    <source>
        <dbReference type="ARBA" id="ARBA00023015"/>
    </source>
</evidence>
<proteinExistence type="inferred from homology"/>
<dbReference type="SUPFAM" id="SSF48092">
    <property type="entry name" value="Transcription factor STAT-4 N-domain"/>
    <property type="match status" value="1"/>
</dbReference>
<evidence type="ECO:0000256" key="10">
    <source>
        <dbReference type="ARBA" id="ARBA00023163"/>
    </source>
</evidence>
<dbReference type="EnsemblMetazoa" id="XM_022805784">
    <property type="protein sequence ID" value="XP_022661519"/>
    <property type="gene ID" value="LOC111250469"/>
</dbReference>
<dbReference type="Gene3D" id="1.10.532.10">
    <property type="entry name" value="STAT transcription factor, N-terminal domain"/>
    <property type="match status" value="1"/>
</dbReference>
<keyword evidence="9 14" id="KW-0010">Activator</keyword>
<dbReference type="KEGG" id="vde:111250469"/>
<dbReference type="OMA" id="FDWKNRQ"/>
<dbReference type="FunFam" id="1.10.238.10:FF:000029">
    <property type="entry name" value="Signal transducer and transcription activator 6"/>
    <property type="match status" value="1"/>
</dbReference>
<dbReference type="Pfam" id="PF02864">
    <property type="entry name" value="STAT_bind"/>
    <property type="match status" value="1"/>
</dbReference>
<dbReference type="SMART" id="SM00964">
    <property type="entry name" value="STAT_int"/>
    <property type="match status" value="1"/>
</dbReference>
<dbReference type="Pfam" id="PF00017">
    <property type="entry name" value="SH2"/>
    <property type="match status" value="1"/>
</dbReference>
<evidence type="ECO:0000256" key="12">
    <source>
        <dbReference type="ARBA" id="ARBA00064301"/>
    </source>
</evidence>
<comment type="similarity">
    <text evidence="3 14">Belongs to the transcription factor STAT family.</text>
</comment>
<dbReference type="SUPFAM" id="SSF49417">
    <property type="entry name" value="p53-like transcription factors"/>
    <property type="match status" value="1"/>
</dbReference>
<dbReference type="Gene3D" id="3.30.505.10">
    <property type="entry name" value="SH2 domain"/>
    <property type="match status" value="1"/>
</dbReference>